<dbReference type="GO" id="GO:0003400">
    <property type="term" value="P:regulation of COPII vesicle coating"/>
    <property type="evidence" value="ECO:0007669"/>
    <property type="project" value="UniProtKB-UniRule"/>
</dbReference>
<evidence type="ECO:0000256" key="11">
    <source>
        <dbReference type="SAM" id="MobiDB-lite"/>
    </source>
</evidence>
<sequence length="775" mass="83977">MAPPIASAKATLSYPLYAADFDPHNSGFLLVGGGGGEGRSGVGNKITLLNTSRKAEISEVVDIDLSRDEDSVTTLAVARSSETSATALAGINSSSAEQQAGTNEHLRAFRISYPPKRRTAADEQENNNGEVLSYTGDTKALGKASLFAPSSAAKKETYQRVLRLSRARKDSPLRIGAVATGLAPEGEIVVFDASSSRPSEDDVRGRIRLGRKEEAGDIDITEGRDGEYLIAYCTDYEVYLYGLQSTTKESTTEPRFIYGTPHPDAFAKSKARPTFRSLRFLTPNLILLLQNLPGRTGAELLLLDIPRATSLSEIILRKLLHKAIKSASGLSTALLAPFDLTTQDKKQHVIAIAGADISLTILTIDLPSGRPRFTTHAFLPAVHPLQITGLTLSTFHPPPNVSTAPPQYLKLASISMGSTVVVHTLPLSPYPPPTSKSASKYPPRYVLTVPGRPSESAQLGFSVLVSIIVVALGAFFLQAWTEIRGGTPEYLGAKGWLSERVHGWVARPYMFESVDTPVITTKLPEVENVRERAMQMNAEVTDRAQMVRQAVEEAVRKGMPGVEDVRSVLPQMPSVEELKQKVPSVADVKRYVPAAEDIQNAMPAMPSVADAKDKMPGLADVKRAMQDLPSASDLPAKLPPTDQLKHNLPNIHHVIDSLPNLPSASALPTNLPPTDSLKPPFHHLLSLPRNPPLLIHDPDPASSSLSFRTHTDPHNPPPDAKRWEELPESEKEGWRRRLVQAEEWAVEEGEAVLKGVFFQGVAGMVGGVVEGVVRD</sequence>
<evidence type="ECO:0000256" key="4">
    <source>
        <dbReference type="ARBA" id="ARBA00022737"/>
    </source>
</evidence>
<evidence type="ECO:0000313" key="12">
    <source>
        <dbReference type="EMBL" id="SLM41276.1"/>
    </source>
</evidence>
<keyword evidence="5 10" id="KW-0256">Endoplasmic reticulum</keyword>
<feature type="compositionally biased region" description="Basic and acidic residues" evidence="11">
    <location>
        <begin position="709"/>
        <end position="729"/>
    </location>
</feature>
<comment type="function">
    <text evidence="10">Guanine nucleotide-exchange factor (GEF) required for the formation or budding of transport vesicles from the ER.</text>
</comment>
<keyword evidence="4 10" id="KW-0677">Repeat</keyword>
<evidence type="ECO:0000256" key="6">
    <source>
        <dbReference type="ARBA" id="ARBA00022892"/>
    </source>
</evidence>
<dbReference type="EMBL" id="FWEW01003821">
    <property type="protein sequence ID" value="SLM41276.1"/>
    <property type="molecule type" value="Genomic_DNA"/>
</dbReference>
<evidence type="ECO:0000256" key="1">
    <source>
        <dbReference type="ARBA" id="ARBA00022448"/>
    </source>
</evidence>
<comment type="subcellular location">
    <subcellularLocation>
        <location evidence="10">Endoplasmic reticulum membrane</location>
        <topology evidence="10">Single-pass type II membrane protein</topology>
    </subcellularLocation>
    <subcellularLocation>
        <location evidence="10">Golgi apparatus membrane</location>
        <topology evidence="10">Single-pass type II membrane protein</topology>
    </subcellularLocation>
</comment>
<dbReference type="Gene3D" id="2.130.10.10">
    <property type="entry name" value="YVTN repeat-like/Quinoprotein amine dehydrogenase"/>
    <property type="match status" value="1"/>
</dbReference>
<evidence type="ECO:0000313" key="13">
    <source>
        <dbReference type="Proteomes" id="UP000192927"/>
    </source>
</evidence>
<dbReference type="InterPro" id="IPR045260">
    <property type="entry name" value="Sec12-like"/>
</dbReference>
<proteinExistence type="inferred from homology"/>
<evidence type="ECO:0000256" key="3">
    <source>
        <dbReference type="ARBA" id="ARBA00022692"/>
    </source>
</evidence>
<dbReference type="GO" id="GO:0015031">
    <property type="term" value="P:protein transport"/>
    <property type="evidence" value="ECO:0007669"/>
    <property type="project" value="UniProtKB-KW"/>
</dbReference>
<name>A0A1W5DDV8_9LECA</name>
<keyword evidence="2 10" id="KW-0853">WD repeat</keyword>
<dbReference type="GO" id="GO:0006888">
    <property type="term" value="P:endoplasmic reticulum to Golgi vesicle-mediated transport"/>
    <property type="evidence" value="ECO:0007669"/>
    <property type="project" value="UniProtKB-UniRule"/>
</dbReference>
<dbReference type="AlphaFoldDB" id="A0A1W5DDV8"/>
<keyword evidence="7 10" id="KW-0653">Protein transport</keyword>
<evidence type="ECO:0000256" key="7">
    <source>
        <dbReference type="ARBA" id="ARBA00022927"/>
    </source>
</evidence>
<keyword evidence="1 10" id="KW-0813">Transport</keyword>
<reference evidence="13" key="1">
    <citation type="submission" date="2017-03" db="EMBL/GenBank/DDBJ databases">
        <authorList>
            <person name="Sharma R."/>
            <person name="Thines M."/>
        </authorList>
    </citation>
    <scope>NUCLEOTIDE SEQUENCE [LARGE SCALE GENOMIC DNA]</scope>
</reference>
<dbReference type="Proteomes" id="UP000192927">
    <property type="component" value="Unassembled WGS sequence"/>
</dbReference>
<accession>A0A1W5DDV8</accession>
<dbReference type="GO" id="GO:0005085">
    <property type="term" value="F:guanyl-nucleotide exchange factor activity"/>
    <property type="evidence" value="ECO:0007669"/>
    <property type="project" value="InterPro"/>
</dbReference>
<evidence type="ECO:0000256" key="10">
    <source>
        <dbReference type="RuleBase" id="RU369019"/>
    </source>
</evidence>
<keyword evidence="6" id="KW-0931">ER-Golgi transport</keyword>
<keyword evidence="9" id="KW-0472">Membrane</keyword>
<evidence type="ECO:0000256" key="9">
    <source>
        <dbReference type="ARBA" id="ARBA00023136"/>
    </source>
</evidence>
<dbReference type="GO" id="GO:0005789">
    <property type="term" value="C:endoplasmic reticulum membrane"/>
    <property type="evidence" value="ECO:0007669"/>
    <property type="project" value="UniProtKB-SubCell"/>
</dbReference>
<keyword evidence="3" id="KW-0812">Transmembrane</keyword>
<protein>
    <recommendedName>
        <fullName evidence="10">Guanine nucleotide-exchange factor SEC12</fullName>
    </recommendedName>
</protein>
<evidence type="ECO:0000256" key="8">
    <source>
        <dbReference type="ARBA" id="ARBA00022989"/>
    </source>
</evidence>
<feature type="region of interest" description="Disordered" evidence="11">
    <location>
        <begin position="694"/>
        <end position="729"/>
    </location>
</feature>
<dbReference type="InterPro" id="IPR015943">
    <property type="entry name" value="WD40/YVTN_repeat-like_dom_sf"/>
</dbReference>
<keyword evidence="8" id="KW-1133">Transmembrane helix</keyword>
<comment type="similarity">
    <text evidence="10">Belongs to the WD repeat SEC12 family.</text>
</comment>
<evidence type="ECO:0000256" key="5">
    <source>
        <dbReference type="ARBA" id="ARBA00022824"/>
    </source>
</evidence>
<evidence type="ECO:0000256" key="2">
    <source>
        <dbReference type="ARBA" id="ARBA00022574"/>
    </source>
</evidence>
<keyword evidence="13" id="KW-1185">Reference proteome</keyword>
<dbReference type="PANTHER" id="PTHR23284">
    <property type="entry name" value="PROLACTIN REGULATORY ELEMENT BINDING PROTEIN"/>
    <property type="match status" value="1"/>
</dbReference>
<dbReference type="GO" id="GO:0000139">
    <property type="term" value="C:Golgi membrane"/>
    <property type="evidence" value="ECO:0007669"/>
    <property type="project" value="UniProtKB-SubCell"/>
</dbReference>
<organism evidence="12 13">
    <name type="scientific">Lasallia pustulata</name>
    <dbReference type="NCBI Taxonomy" id="136370"/>
    <lineage>
        <taxon>Eukaryota</taxon>
        <taxon>Fungi</taxon>
        <taxon>Dikarya</taxon>
        <taxon>Ascomycota</taxon>
        <taxon>Pezizomycotina</taxon>
        <taxon>Lecanoromycetes</taxon>
        <taxon>OSLEUM clade</taxon>
        <taxon>Umbilicariomycetidae</taxon>
        <taxon>Umbilicariales</taxon>
        <taxon>Umbilicariaceae</taxon>
        <taxon>Lasallia</taxon>
    </lineage>
</organism>
<dbReference type="PANTHER" id="PTHR23284:SF0">
    <property type="entry name" value="PROLACTIN REGULATORY ELEMENT-BINDING PROTEIN"/>
    <property type="match status" value="1"/>
</dbReference>